<proteinExistence type="predicted"/>
<keyword evidence="2" id="KW-0732">Signal</keyword>
<accession>A0ABW0PXV4</accession>
<dbReference type="Proteomes" id="UP001596150">
    <property type="component" value="Unassembled WGS sequence"/>
</dbReference>
<dbReference type="RefSeq" id="WP_266345868.1">
    <property type="nucleotide sequence ID" value="NZ_JAPKNH010000011.1"/>
</dbReference>
<name>A0ABW0PXV4_9HYPH</name>
<evidence type="ECO:0000256" key="1">
    <source>
        <dbReference type="SAM" id="MobiDB-lite"/>
    </source>
</evidence>
<protein>
    <submittedName>
        <fullName evidence="3">RcnB family protein</fullName>
    </submittedName>
</protein>
<dbReference type="EMBL" id="JBHSML010000007">
    <property type="protein sequence ID" value="MFC5517165.1"/>
    <property type="molecule type" value="Genomic_DNA"/>
</dbReference>
<comment type="caution">
    <text evidence="3">The sequence shown here is derived from an EMBL/GenBank/DDBJ whole genome shotgun (WGS) entry which is preliminary data.</text>
</comment>
<feature type="region of interest" description="Disordered" evidence="1">
    <location>
        <begin position="24"/>
        <end position="89"/>
    </location>
</feature>
<dbReference type="Pfam" id="PF11776">
    <property type="entry name" value="RcnB"/>
    <property type="match status" value="1"/>
</dbReference>
<feature type="compositionally biased region" description="Basic and acidic residues" evidence="1">
    <location>
        <begin position="26"/>
        <end position="53"/>
    </location>
</feature>
<sequence>MKKILLATIALSMLATPAAFAQQYRGDGDRYQGRDRDGRGGYEQQHRKPEMRKQQKNRRHWSKGQRVPSQYRGGRVDYHRHNLKAPPRGYQWVENDGQYLMIGIATGLIAAIANSGR</sequence>
<evidence type="ECO:0000313" key="3">
    <source>
        <dbReference type="EMBL" id="MFC5517165.1"/>
    </source>
</evidence>
<feature type="chain" id="PRO_5045928196" evidence="2">
    <location>
        <begin position="22"/>
        <end position="117"/>
    </location>
</feature>
<dbReference type="Gene3D" id="3.10.450.160">
    <property type="entry name" value="inner membrane protein cigr"/>
    <property type="match status" value="1"/>
</dbReference>
<feature type="compositionally biased region" description="Basic residues" evidence="1">
    <location>
        <begin position="54"/>
        <end position="63"/>
    </location>
</feature>
<evidence type="ECO:0000256" key="2">
    <source>
        <dbReference type="SAM" id="SignalP"/>
    </source>
</evidence>
<keyword evidence="4" id="KW-1185">Reference proteome</keyword>
<organism evidence="3 4">
    <name type="scientific">Kaistia terrae</name>
    <dbReference type="NCBI Taxonomy" id="537017"/>
    <lineage>
        <taxon>Bacteria</taxon>
        <taxon>Pseudomonadati</taxon>
        <taxon>Pseudomonadota</taxon>
        <taxon>Alphaproteobacteria</taxon>
        <taxon>Hyphomicrobiales</taxon>
        <taxon>Kaistiaceae</taxon>
        <taxon>Kaistia</taxon>
    </lineage>
</organism>
<gene>
    <name evidence="3" type="ORF">ACFPP9_15375</name>
</gene>
<evidence type="ECO:0000313" key="4">
    <source>
        <dbReference type="Proteomes" id="UP001596150"/>
    </source>
</evidence>
<feature type="signal peptide" evidence="2">
    <location>
        <begin position="1"/>
        <end position="21"/>
    </location>
</feature>
<reference evidence="4" key="1">
    <citation type="journal article" date="2019" name="Int. J. Syst. Evol. Microbiol.">
        <title>The Global Catalogue of Microorganisms (GCM) 10K type strain sequencing project: providing services to taxonomists for standard genome sequencing and annotation.</title>
        <authorList>
            <consortium name="The Broad Institute Genomics Platform"/>
            <consortium name="The Broad Institute Genome Sequencing Center for Infectious Disease"/>
            <person name="Wu L."/>
            <person name="Ma J."/>
        </authorList>
    </citation>
    <scope>NUCLEOTIDE SEQUENCE [LARGE SCALE GENOMIC DNA]</scope>
    <source>
        <strain evidence="4">KACC 12633</strain>
    </source>
</reference>
<dbReference type="InterPro" id="IPR024572">
    <property type="entry name" value="RcnB"/>
</dbReference>